<organism evidence="2 3">
    <name type="scientific">Xenorhabdus bovienii str. feltiae Moldova</name>
    <dbReference type="NCBI Taxonomy" id="1398200"/>
    <lineage>
        <taxon>Bacteria</taxon>
        <taxon>Pseudomonadati</taxon>
        <taxon>Pseudomonadota</taxon>
        <taxon>Gammaproteobacteria</taxon>
        <taxon>Enterobacterales</taxon>
        <taxon>Morganellaceae</taxon>
        <taxon>Xenorhabdus</taxon>
    </lineage>
</organism>
<dbReference type="AlphaFoldDB" id="A0A077NSC7"/>
<feature type="compositionally biased region" description="Polar residues" evidence="1">
    <location>
        <begin position="1"/>
        <end position="10"/>
    </location>
</feature>
<dbReference type="HOGENOM" id="CLU_3421296_0_0_6"/>
<comment type="caution">
    <text evidence="2">The sequence shown here is derived from an EMBL/GenBank/DDBJ whole genome shotgun (WGS) entry which is preliminary data.</text>
</comment>
<evidence type="ECO:0000256" key="1">
    <source>
        <dbReference type="SAM" id="MobiDB-lite"/>
    </source>
</evidence>
<sequence>MEAIGQQRNQVPEHMAGTRKAVQQ</sequence>
<feature type="region of interest" description="Disordered" evidence="1">
    <location>
        <begin position="1"/>
        <end position="24"/>
    </location>
</feature>
<dbReference type="Proteomes" id="UP000028487">
    <property type="component" value="Unassembled WGS sequence"/>
</dbReference>
<evidence type="ECO:0000313" key="2">
    <source>
        <dbReference type="EMBL" id="CDH01433.1"/>
    </source>
</evidence>
<accession>A0A077NSC7</accession>
<evidence type="ECO:0000313" key="3">
    <source>
        <dbReference type="Proteomes" id="UP000028487"/>
    </source>
</evidence>
<proteinExistence type="predicted"/>
<protein>
    <submittedName>
        <fullName evidence="2">Uncharacterized protein</fullName>
    </submittedName>
</protein>
<gene>
    <name evidence="2" type="ORF">XBFM1_2150011</name>
</gene>
<reference evidence="2" key="1">
    <citation type="submission" date="2013-07" db="EMBL/GenBank/DDBJ databases">
        <title>Sub-species coevolution in mutualistic symbiosis.</title>
        <authorList>
            <person name="Murfin K."/>
            <person name="Klassen J."/>
            <person name="Lee M."/>
            <person name="Forst S."/>
            <person name="Stock P."/>
            <person name="Goodrich-Blair H."/>
        </authorList>
    </citation>
    <scope>NUCLEOTIDE SEQUENCE [LARGE SCALE GENOMIC DNA]</scope>
    <source>
        <strain evidence="2">Feltiae Moldova</strain>
    </source>
</reference>
<dbReference type="EMBL" id="CBSV010000130">
    <property type="protein sequence ID" value="CDH01433.1"/>
    <property type="molecule type" value="Genomic_DNA"/>
</dbReference>
<name>A0A077NSC7_XENBV</name>